<reference evidence="1" key="1">
    <citation type="journal article" date="2020" name="Stud. Mycol.">
        <title>101 Dothideomycetes genomes: a test case for predicting lifestyles and emergence of pathogens.</title>
        <authorList>
            <person name="Haridas S."/>
            <person name="Albert R."/>
            <person name="Binder M."/>
            <person name="Bloem J."/>
            <person name="Labutti K."/>
            <person name="Salamov A."/>
            <person name="Andreopoulos B."/>
            <person name="Baker S."/>
            <person name="Barry K."/>
            <person name="Bills G."/>
            <person name="Bluhm B."/>
            <person name="Cannon C."/>
            <person name="Castanera R."/>
            <person name="Culley D."/>
            <person name="Daum C."/>
            <person name="Ezra D."/>
            <person name="Gonzalez J."/>
            <person name="Henrissat B."/>
            <person name="Kuo A."/>
            <person name="Liang C."/>
            <person name="Lipzen A."/>
            <person name="Lutzoni F."/>
            <person name="Magnuson J."/>
            <person name="Mondo S."/>
            <person name="Nolan M."/>
            <person name="Ohm R."/>
            <person name="Pangilinan J."/>
            <person name="Park H.-J."/>
            <person name="Ramirez L."/>
            <person name="Alfaro M."/>
            <person name="Sun H."/>
            <person name="Tritt A."/>
            <person name="Yoshinaga Y."/>
            <person name="Zwiers L.-H."/>
            <person name="Turgeon B."/>
            <person name="Goodwin S."/>
            <person name="Spatafora J."/>
            <person name="Crous P."/>
            <person name="Grigoriev I."/>
        </authorList>
    </citation>
    <scope>NUCLEOTIDE SEQUENCE</scope>
    <source>
        <strain evidence="1">CBS 121410</strain>
    </source>
</reference>
<accession>A0A9P4HSU8</accession>
<sequence length="381" mass="40958">MVLLPTYQPRLRALQAGLTPSPADLVSAIQEFGTFDNSPNNINPVNPSQPVYPKADTSDAPYDLSENTLRSAIHIPTTFTYGQKEPVILVPGTGNFGAETFAGNFIKLLTGVDYADPVWLNIPGGQLADLQTNTEFLAYAINYISGISQQRNVSVVSWSAGSLNMRWSGKYWPSTRKNVNNHIAISGDYHGTILADALCPGFPKVPCDPAVLQQTYDATFIKTLRANGGDSPYVPTTNVVSTFDEVVQPQENENASGFATTDAHNVGITNVEVQNACYAQAAGTLYSHEGVLYNPLAFALAKDALINGGPGQLSRVDTASECQKIVADGLDFDDLLLTEASIPIAAFGLLAYQPKVLTEPAIKPYAAQDAPSMRIEAQRTR</sequence>
<dbReference type="InterPro" id="IPR029058">
    <property type="entry name" value="AB_hydrolase_fold"/>
</dbReference>
<dbReference type="AlphaFoldDB" id="A0A9P4HSU8"/>
<evidence type="ECO:0000313" key="1">
    <source>
        <dbReference type="EMBL" id="KAF2087370.1"/>
    </source>
</evidence>
<comment type="caution">
    <text evidence="1">The sequence shown here is derived from an EMBL/GenBank/DDBJ whole genome shotgun (WGS) entry which is preliminary data.</text>
</comment>
<protein>
    <submittedName>
        <fullName evidence="1">Alpha/beta-hydrolase</fullName>
    </submittedName>
</protein>
<gene>
    <name evidence="1" type="ORF">K490DRAFT_73763</name>
</gene>
<dbReference type="InterPro" id="IPR053228">
    <property type="entry name" value="Stereospecific_Lipase"/>
</dbReference>
<organism evidence="1 2">
    <name type="scientific">Saccharata proteae CBS 121410</name>
    <dbReference type="NCBI Taxonomy" id="1314787"/>
    <lineage>
        <taxon>Eukaryota</taxon>
        <taxon>Fungi</taxon>
        <taxon>Dikarya</taxon>
        <taxon>Ascomycota</taxon>
        <taxon>Pezizomycotina</taxon>
        <taxon>Dothideomycetes</taxon>
        <taxon>Dothideomycetes incertae sedis</taxon>
        <taxon>Botryosphaeriales</taxon>
        <taxon>Saccharataceae</taxon>
        <taxon>Saccharata</taxon>
    </lineage>
</organism>
<dbReference type="Proteomes" id="UP000799776">
    <property type="component" value="Unassembled WGS sequence"/>
</dbReference>
<dbReference type="PANTHER" id="PTHR37574:SF1">
    <property type="entry name" value="LIPASE B"/>
    <property type="match status" value="1"/>
</dbReference>
<proteinExistence type="predicted"/>
<dbReference type="PANTHER" id="PTHR37574">
    <property type="entry name" value="LIPASE B"/>
    <property type="match status" value="1"/>
</dbReference>
<dbReference type="Gene3D" id="3.40.50.1820">
    <property type="entry name" value="alpha/beta hydrolase"/>
    <property type="match status" value="1"/>
</dbReference>
<name>A0A9P4HSU8_9PEZI</name>
<dbReference type="SUPFAM" id="SSF53474">
    <property type="entry name" value="alpha/beta-Hydrolases"/>
    <property type="match status" value="1"/>
</dbReference>
<evidence type="ECO:0000313" key="2">
    <source>
        <dbReference type="Proteomes" id="UP000799776"/>
    </source>
</evidence>
<dbReference type="EMBL" id="ML978720">
    <property type="protein sequence ID" value="KAF2087370.1"/>
    <property type="molecule type" value="Genomic_DNA"/>
</dbReference>
<dbReference type="OrthoDB" id="4605274at2759"/>
<keyword evidence="2" id="KW-1185">Reference proteome</keyword>